<feature type="compositionally biased region" description="Basic and acidic residues" evidence="2">
    <location>
        <begin position="241"/>
        <end position="252"/>
    </location>
</feature>
<dbReference type="Proteomes" id="UP001162483">
    <property type="component" value="Unassembled WGS sequence"/>
</dbReference>
<keyword evidence="4" id="KW-1185">Reference proteome</keyword>
<evidence type="ECO:0000256" key="2">
    <source>
        <dbReference type="SAM" id="MobiDB-lite"/>
    </source>
</evidence>
<evidence type="ECO:0000313" key="3">
    <source>
        <dbReference type="EMBL" id="CAI9614069.1"/>
    </source>
</evidence>
<dbReference type="Pfam" id="PF24771">
    <property type="entry name" value="Ig_CFAP74_1st"/>
    <property type="match status" value="1"/>
</dbReference>
<feature type="non-terminal residue" evidence="3">
    <location>
        <position position="566"/>
    </location>
</feature>
<comment type="caution">
    <text evidence="3">The sequence shown here is derived from an EMBL/GenBank/DDBJ whole genome shotgun (WGS) entry which is preliminary data.</text>
</comment>
<feature type="compositionally biased region" description="Basic and acidic residues" evidence="2">
    <location>
        <begin position="213"/>
        <end position="230"/>
    </location>
</feature>
<name>A0ABN9GX67_9NEOB</name>
<feature type="region of interest" description="Disordered" evidence="2">
    <location>
        <begin position="204"/>
        <end position="252"/>
    </location>
</feature>
<dbReference type="PANTHER" id="PTHR22538">
    <property type="entry name" value="CILIA- AND FLAGELLA-ASSOCIATED PROTEIN 74"/>
    <property type="match status" value="1"/>
</dbReference>
<accession>A0ABN9GX67</accession>
<feature type="compositionally biased region" description="Low complexity" evidence="2">
    <location>
        <begin position="388"/>
        <end position="401"/>
    </location>
</feature>
<evidence type="ECO:0000313" key="4">
    <source>
        <dbReference type="Proteomes" id="UP001162483"/>
    </source>
</evidence>
<feature type="coiled-coil region" evidence="1">
    <location>
        <begin position="106"/>
        <end position="147"/>
    </location>
</feature>
<gene>
    <name evidence="3" type="ORF">SPARVUS_LOCUS14999830</name>
</gene>
<proteinExistence type="predicted"/>
<keyword evidence="1" id="KW-0175">Coiled coil</keyword>
<feature type="region of interest" description="Disordered" evidence="2">
    <location>
        <begin position="387"/>
        <end position="410"/>
    </location>
</feature>
<organism evidence="3 4">
    <name type="scientific">Staurois parvus</name>
    <dbReference type="NCBI Taxonomy" id="386267"/>
    <lineage>
        <taxon>Eukaryota</taxon>
        <taxon>Metazoa</taxon>
        <taxon>Chordata</taxon>
        <taxon>Craniata</taxon>
        <taxon>Vertebrata</taxon>
        <taxon>Euteleostomi</taxon>
        <taxon>Amphibia</taxon>
        <taxon>Batrachia</taxon>
        <taxon>Anura</taxon>
        <taxon>Neobatrachia</taxon>
        <taxon>Ranoidea</taxon>
        <taxon>Ranidae</taxon>
        <taxon>Staurois</taxon>
    </lineage>
</organism>
<dbReference type="EMBL" id="CATNWA010019599">
    <property type="protein sequence ID" value="CAI9614069.1"/>
    <property type="molecule type" value="Genomic_DNA"/>
</dbReference>
<protein>
    <submittedName>
        <fullName evidence="3">Uncharacterized protein</fullName>
    </submittedName>
</protein>
<sequence>MEDSIVSERPEDESEILFLEEEESLPGYIWTQEEHTKDDEFPYGDTADNLQDDDVLDEINDSFYSDSDWSSEQHTDRYEIVKGSSYLDKVQMFRLRKKLDQLDSFQQDKELMLQKIREELRACQEKIDSLEQQRSNVEMEIQKEQQANNMAAVFRLQALHKRLSSELINEEDVESKIATMLKDNEYDLWHIEVEQGKFQDVRERLEQDEEEDLNRQNKDLSDQRARREKISLAQTKHRKQTEKQQEMSKMREREQRYRKVVADAQKNHEKAVQFLKETMTRVREEESEKEKKSREEMEKRMQAVLSLKKNISTNQENLRVMESRNKAQAAIVKKQEMLEKEEVLAKGGDFTKYIIHQKRLQEFERKKKEFEESQKLRKQEIISRILQEEASQAKQKKQSSSTEMNKSRESMKLRAKTMQYIQSAILTEPSEEPAVTKKWRSPSPLSSDEEDNSATQEPFDVAQEIPYVLKEESGSLSQPEFMGLWNQDYKPYKVSKEEDIKPIGGSKMEKDIMAESLRKLRSGIVEKQVVSGHEFKGFPFYSKPKIIHFKDLDVGKTYKKKVTLTN</sequence>
<dbReference type="PANTHER" id="PTHR22538:SF0">
    <property type="entry name" value="CILIA- AND FLAGELLA-ASSOCIATED PROTEIN 74"/>
    <property type="match status" value="1"/>
</dbReference>
<reference evidence="3" key="1">
    <citation type="submission" date="2023-05" db="EMBL/GenBank/DDBJ databases">
        <authorList>
            <person name="Stuckert A."/>
        </authorList>
    </citation>
    <scope>NUCLEOTIDE SEQUENCE</scope>
</reference>
<feature type="region of interest" description="Disordered" evidence="2">
    <location>
        <begin position="431"/>
        <end position="457"/>
    </location>
</feature>
<evidence type="ECO:0000256" key="1">
    <source>
        <dbReference type="SAM" id="Coils"/>
    </source>
</evidence>